<keyword evidence="3" id="KW-0963">Cytoplasm</keyword>
<dbReference type="InterPro" id="IPR012156">
    <property type="entry name" value="Cold_shock_CspA"/>
</dbReference>
<dbReference type="PANTHER" id="PTHR46565:SF5">
    <property type="entry name" value="COLD SHOCK PROTEIN 2-LIKE"/>
    <property type="match status" value="1"/>
</dbReference>
<keyword evidence="4" id="KW-0805">Transcription regulation</keyword>
<evidence type="ECO:0000313" key="10">
    <source>
        <dbReference type="EMBL" id="OZI34135.1"/>
    </source>
</evidence>
<evidence type="ECO:0000256" key="6">
    <source>
        <dbReference type="ARBA" id="ARBA00023159"/>
    </source>
</evidence>
<name>A0A261SAE5_9BORD</name>
<dbReference type="GO" id="GO:0003677">
    <property type="term" value="F:DNA binding"/>
    <property type="evidence" value="ECO:0007669"/>
    <property type="project" value="UniProtKB-KW"/>
</dbReference>
<proteinExistence type="predicted"/>
<keyword evidence="7" id="KW-0804">Transcription</keyword>
<dbReference type="SUPFAM" id="SSF50249">
    <property type="entry name" value="Nucleic acid-binding proteins"/>
    <property type="match status" value="1"/>
</dbReference>
<dbReference type="PRINTS" id="PR00050">
    <property type="entry name" value="COLDSHOCK"/>
</dbReference>
<dbReference type="Pfam" id="PF00313">
    <property type="entry name" value="CSD"/>
    <property type="match status" value="1"/>
</dbReference>
<evidence type="ECO:0000313" key="11">
    <source>
        <dbReference type="Proteomes" id="UP000216020"/>
    </source>
</evidence>
<keyword evidence="11" id="KW-1185">Reference proteome</keyword>
<evidence type="ECO:0000256" key="7">
    <source>
        <dbReference type="ARBA" id="ARBA00023163"/>
    </source>
</evidence>
<evidence type="ECO:0000256" key="8">
    <source>
        <dbReference type="RuleBase" id="RU000408"/>
    </source>
</evidence>
<dbReference type="PIRSF" id="PIRSF002599">
    <property type="entry name" value="Cold_shock_A"/>
    <property type="match status" value="1"/>
</dbReference>
<dbReference type="InterPro" id="IPR019844">
    <property type="entry name" value="CSD_CS"/>
</dbReference>
<feature type="domain" description="CSD" evidence="9">
    <location>
        <begin position="1"/>
        <end position="67"/>
    </location>
</feature>
<dbReference type="InterPro" id="IPR012340">
    <property type="entry name" value="NA-bd_OB-fold"/>
</dbReference>
<sequence length="68" mass="7632">MATGIVKWFNAEKGYGFIVPDDGSKDLFVHFSEIRTEGFKTLQENQRVSFEVDKNGPKGPSAKNIQIL</sequence>
<evidence type="ECO:0000256" key="3">
    <source>
        <dbReference type="ARBA" id="ARBA00022490"/>
    </source>
</evidence>
<comment type="caution">
    <text evidence="10">The sequence shown here is derived from an EMBL/GenBank/DDBJ whole genome shotgun (WGS) entry which is preliminary data.</text>
</comment>
<dbReference type="Gene3D" id="2.40.50.140">
    <property type="entry name" value="Nucleic acid-binding proteins"/>
    <property type="match status" value="1"/>
</dbReference>
<protein>
    <recommendedName>
        <fullName evidence="2">Cold shock-like protein CspA</fullName>
    </recommendedName>
</protein>
<accession>A0A261SAE5</accession>
<evidence type="ECO:0000256" key="2">
    <source>
        <dbReference type="ARBA" id="ARBA00022332"/>
    </source>
</evidence>
<evidence type="ECO:0000259" key="9">
    <source>
        <dbReference type="PROSITE" id="PS51857"/>
    </source>
</evidence>
<dbReference type="PANTHER" id="PTHR46565">
    <property type="entry name" value="COLD SHOCK DOMAIN PROTEIN 2"/>
    <property type="match status" value="1"/>
</dbReference>
<dbReference type="AlphaFoldDB" id="A0A261SAE5"/>
<dbReference type="InterPro" id="IPR011129">
    <property type="entry name" value="CSD"/>
</dbReference>
<reference evidence="11" key="1">
    <citation type="submission" date="2017-05" db="EMBL/GenBank/DDBJ databases">
        <title>Complete and WGS of Bordetella genogroups.</title>
        <authorList>
            <person name="Spilker T."/>
            <person name="Lipuma J."/>
        </authorList>
    </citation>
    <scope>NUCLEOTIDE SEQUENCE [LARGE SCALE GENOMIC DNA]</scope>
    <source>
        <strain evidence="11">AU16122</strain>
    </source>
</reference>
<organism evidence="10 11">
    <name type="scientific">Bordetella genomosp. 10</name>
    <dbReference type="NCBI Taxonomy" id="1416804"/>
    <lineage>
        <taxon>Bacteria</taxon>
        <taxon>Pseudomonadati</taxon>
        <taxon>Pseudomonadota</taxon>
        <taxon>Betaproteobacteria</taxon>
        <taxon>Burkholderiales</taxon>
        <taxon>Alcaligenaceae</taxon>
        <taxon>Bordetella</taxon>
    </lineage>
</organism>
<dbReference type="Proteomes" id="UP000216020">
    <property type="component" value="Unassembled WGS sequence"/>
</dbReference>
<gene>
    <name evidence="10" type="ORF">CAL29_11315</name>
</gene>
<keyword evidence="6" id="KW-0010">Activator</keyword>
<comment type="subcellular location">
    <subcellularLocation>
        <location evidence="1 8">Cytoplasm</location>
    </subcellularLocation>
</comment>
<dbReference type="EMBL" id="NEVM01000002">
    <property type="protein sequence ID" value="OZI34135.1"/>
    <property type="molecule type" value="Genomic_DNA"/>
</dbReference>
<dbReference type="SMART" id="SM00357">
    <property type="entry name" value="CSP"/>
    <property type="match status" value="1"/>
</dbReference>
<dbReference type="GO" id="GO:0005829">
    <property type="term" value="C:cytosol"/>
    <property type="evidence" value="ECO:0007669"/>
    <property type="project" value="UniProtKB-ARBA"/>
</dbReference>
<dbReference type="RefSeq" id="WP_094853136.1">
    <property type="nucleotide sequence ID" value="NZ_NEVM01000002.1"/>
</dbReference>
<keyword evidence="5" id="KW-0238">DNA-binding</keyword>
<dbReference type="OrthoDB" id="9800919at2"/>
<dbReference type="PROSITE" id="PS51857">
    <property type="entry name" value="CSD_2"/>
    <property type="match status" value="1"/>
</dbReference>
<evidence type="ECO:0000256" key="1">
    <source>
        <dbReference type="ARBA" id="ARBA00004496"/>
    </source>
</evidence>
<dbReference type="InterPro" id="IPR002059">
    <property type="entry name" value="CSP_DNA-bd"/>
</dbReference>
<dbReference type="FunFam" id="2.40.50.140:FF:000006">
    <property type="entry name" value="Cold shock protein CspC"/>
    <property type="match status" value="1"/>
</dbReference>
<evidence type="ECO:0000256" key="4">
    <source>
        <dbReference type="ARBA" id="ARBA00023015"/>
    </source>
</evidence>
<dbReference type="PROSITE" id="PS00352">
    <property type="entry name" value="CSD_1"/>
    <property type="match status" value="1"/>
</dbReference>
<evidence type="ECO:0000256" key="5">
    <source>
        <dbReference type="ARBA" id="ARBA00023125"/>
    </source>
</evidence>
<dbReference type="CDD" id="cd04458">
    <property type="entry name" value="CSP_CDS"/>
    <property type="match status" value="1"/>
</dbReference>